<evidence type="ECO:0000313" key="2">
    <source>
        <dbReference type="Proteomes" id="UP000198280"/>
    </source>
</evidence>
<keyword evidence="2" id="KW-1185">Reference proteome</keyword>
<dbReference type="EMBL" id="FZOF01000006">
    <property type="protein sequence ID" value="SNS50761.1"/>
    <property type="molecule type" value="Genomic_DNA"/>
</dbReference>
<protein>
    <submittedName>
        <fullName evidence="1">Uncharacterized protein</fullName>
    </submittedName>
</protein>
<dbReference type="AlphaFoldDB" id="A0A239F221"/>
<organism evidence="1 2">
    <name type="scientific">Actinacidiphila glaucinigra</name>
    <dbReference type="NCBI Taxonomy" id="235986"/>
    <lineage>
        <taxon>Bacteria</taxon>
        <taxon>Bacillati</taxon>
        <taxon>Actinomycetota</taxon>
        <taxon>Actinomycetes</taxon>
        <taxon>Kitasatosporales</taxon>
        <taxon>Streptomycetaceae</taxon>
        <taxon>Actinacidiphila</taxon>
    </lineage>
</organism>
<proteinExistence type="predicted"/>
<name>A0A239F221_9ACTN</name>
<accession>A0A239F221</accession>
<dbReference type="Proteomes" id="UP000198280">
    <property type="component" value="Unassembled WGS sequence"/>
</dbReference>
<sequence>MRVVGDPADWDCALLVRLELSPRLLREALDLLRQAGLEPVSEDEHEAEMHDSCTARLWLVPIDPSDPFESPAYQEIAA</sequence>
<evidence type="ECO:0000313" key="1">
    <source>
        <dbReference type="EMBL" id="SNS50761.1"/>
    </source>
</evidence>
<gene>
    <name evidence="1" type="ORF">SAMN05216252_106265</name>
</gene>
<reference evidence="1 2" key="1">
    <citation type="submission" date="2017-06" db="EMBL/GenBank/DDBJ databases">
        <authorList>
            <person name="Kim H.J."/>
            <person name="Triplett B.A."/>
        </authorList>
    </citation>
    <scope>NUCLEOTIDE SEQUENCE [LARGE SCALE GENOMIC DNA]</scope>
    <source>
        <strain evidence="1 2">CGMCC 4.1858</strain>
    </source>
</reference>